<dbReference type="AlphaFoldDB" id="A0A2P6S000"/>
<proteinExistence type="predicted"/>
<reference evidence="3 4" key="1">
    <citation type="journal article" date="2018" name="Nat. Genet.">
        <title>The Rosa genome provides new insights in the design of modern roses.</title>
        <authorList>
            <person name="Bendahmane M."/>
        </authorList>
    </citation>
    <scope>NUCLEOTIDE SEQUENCE [LARGE SCALE GENOMIC DNA]</scope>
    <source>
        <strain evidence="4">cv. Old Blush</strain>
    </source>
</reference>
<evidence type="ECO:0000313" key="4">
    <source>
        <dbReference type="Proteomes" id="UP000238479"/>
    </source>
</evidence>
<feature type="signal peptide" evidence="2">
    <location>
        <begin position="1"/>
        <end position="26"/>
    </location>
</feature>
<feature type="region of interest" description="Disordered" evidence="1">
    <location>
        <begin position="197"/>
        <end position="216"/>
    </location>
</feature>
<keyword evidence="4" id="KW-1185">Reference proteome</keyword>
<gene>
    <name evidence="3" type="ORF">RchiOBHm_Chr2g0150591</name>
</gene>
<sequence length="341" mass="38025">MQKSVGFIVLLLFLCLLLCTVYVSYSAIIGENSKKEAYSLTSATTTVHSIKLAIMAPKPRMTKKRRLLEGDHSSADLCHAASYNESLSSEGNMQEIKNDQTFVASIAESSFDGDSIHDQIMARTAVMPKQGTSRRSLQLRVDKSVSNSDCVQYVSEQSHKNKRRKPTSAINFNCGASTSSNLEVEIAASHGNSVGQASYQRRKCAVMPKQRTGRRSLQLRADKSVDNSDCVKYVSEQSHKNKRRKPTPAINFNYGASTSNNLEVEIAASHGNSIGQASYQRRKCGFKPEDRPDIVSRIFKMKNEDLSLMSNPANHLEKSKQMSVRLNFRKEDFLTLICYFG</sequence>
<dbReference type="Gramene" id="PRQ51986">
    <property type="protein sequence ID" value="PRQ51986"/>
    <property type="gene ID" value="RchiOBHm_Chr2g0150591"/>
</dbReference>
<accession>A0A2P6S000</accession>
<dbReference type="EMBL" id="PDCK01000040">
    <property type="protein sequence ID" value="PRQ51986.1"/>
    <property type="molecule type" value="Genomic_DNA"/>
</dbReference>
<evidence type="ECO:0000256" key="2">
    <source>
        <dbReference type="SAM" id="SignalP"/>
    </source>
</evidence>
<evidence type="ECO:0000313" key="3">
    <source>
        <dbReference type="EMBL" id="PRQ51986.1"/>
    </source>
</evidence>
<keyword evidence="2" id="KW-0732">Signal</keyword>
<protein>
    <submittedName>
        <fullName evidence="3">Uncharacterized protein</fullName>
    </submittedName>
</protein>
<dbReference type="Proteomes" id="UP000238479">
    <property type="component" value="Chromosome 2"/>
</dbReference>
<organism evidence="3 4">
    <name type="scientific">Rosa chinensis</name>
    <name type="common">China rose</name>
    <dbReference type="NCBI Taxonomy" id="74649"/>
    <lineage>
        <taxon>Eukaryota</taxon>
        <taxon>Viridiplantae</taxon>
        <taxon>Streptophyta</taxon>
        <taxon>Embryophyta</taxon>
        <taxon>Tracheophyta</taxon>
        <taxon>Spermatophyta</taxon>
        <taxon>Magnoliopsida</taxon>
        <taxon>eudicotyledons</taxon>
        <taxon>Gunneridae</taxon>
        <taxon>Pentapetalae</taxon>
        <taxon>rosids</taxon>
        <taxon>fabids</taxon>
        <taxon>Rosales</taxon>
        <taxon>Rosaceae</taxon>
        <taxon>Rosoideae</taxon>
        <taxon>Rosoideae incertae sedis</taxon>
        <taxon>Rosa</taxon>
    </lineage>
</organism>
<comment type="caution">
    <text evidence="3">The sequence shown here is derived from an EMBL/GenBank/DDBJ whole genome shotgun (WGS) entry which is preliminary data.</text>
</comment>
<name>A0A2P6S000_ROSCH</name>
<evidence type="ECO:0000256" key="1">
    <source>
        <dbReference type="SAM" id="MobiDB-lite"/>
    </source>
</evidence>
<feature type="chain" id="PRO_5015143489" evidence="2">
    <location>
        <begin position="27"/>
        <end position="341"/>
    </location>
</feature>